<dbReference type="PANTHER" id="PTHR24637:SF421">
    <property type="entry name" value="CUTICLE COLLAGEN DPY-2"/>
    <property type="match status" value="1"/>
</dbReference>
<evidence type="ECO:0000313" key="2">
    <source>
        <dbReference type="EMBL" id="RMX42341.1"/>
    </source>
</evidence>
<feature type="region of interest" description="Disordered" evidence="1">
    <location>
        <begin position="43"/>
        <end position="142"/>
    </location>
</feature>
<organism evidence="2 3">
    <name type="scientific">Pocillopora damicornis</name>
    <name type="common">Cauliflower coral</name>
    <name type="synonym">Millepora damicornis</name>
    <dbReference type="NCBI Taxonomy" id="46731"/>
    <lineage>
        <taxon>Eukaryota</taxon>
        <taxon>Metazoa</taxon>
        <taxon>Cnidaria</taxon>
        <taxon>Anthozoa</taxon>
        <taxon>Hexacorallia</taxon>
        <taxon>Scleractinia</taxon>
        <taxon>Astrocoeniina</taxon>
        <taxon>Pocilloporidae</taxon>
        <taxon>Pocillopora</taxon>
    </lineage>
</organism>
<proteinExistence type="predicted"/>
<protein>
    <submittedName>
        <fullName evidence="2">Uncharacterized protein</fullName>
    </submittedName>
</protein>
<dbReference type="PANTHER" id="PTHR24637">
    <property type="entry name" value="COLLAGEN"/>
    <property type="match status" value="1"/>
</dbReference>
<keyword evidence="3" id="KW-1185">Reference proteome</keyword>
<comment type="caution">
    <text evidence="2">The sequence shown here is derived from an EMBL/GenBank/DDBJ whole genome shotgun (WGS) entry which is preliminary data.</text>
</comment>
<gene>
    <name evidence="2" type="ORF">pdam_00014645</name>
</gene>
<feature type="compositionally biased region" description="Polar residues" evidence="1">
    <location>
        <begin position="131"/>
        <end position="142"/>
    </location>
</feature>
<accession>A0A3M6TM15</accession>
<name>A0A3M6TM15_POCDA</name>
<dbReference type="EMBL" id="RCHS01003372">
    <property type="protein sequence ID" value="RMX42341.1"/>
    <property type="molecule type" value="Genomic_DNA"/>
</dbReference>
<dbReference type="AlphaFoldDB" id="A0A3M6TM15"/>
<sequence>MGTTCNSDVEVFSTTDYASDEKFIKQYFIMVIFTGDHSKIDTTKEDVEGPAGPPGSGCAGSQGPKGDKRDNAAQGPTGDIGPEDPKGDKGDTSPQGTKGDEDDIGVRGRKGDKGDTGAQKPKGDKGDTGPQGPSFSSDSADLSTVFLSPGTQIMTGDKEKILSPHKELNLRLSDSVLRCSITEPQRLHNDQGLLRSSNDTRPAYCYDKQCR</sequence>
<reference evidence="2 3" key="1">
    <citation type="journal article" date="2018" name="Sci. Rep.">
        <title>Comparative analysis of the Pocillopora damicornis genome highlights role of immune system in coral evolution.</title>
        <authorList>
            <person name="Cunning R."/>
            <person name="Bay R.A."/>
            <person name="Gillette P."/>
            <person name="Baker A.C."/>
            <person name="Traylor-Knowles N."/>
        </authorList>
    </citation>
    <scope>NUCLEOTIDE SEQUENCE [LARGE SCALE GENOMIC DNA]</scope>
    <source>
        <strain evidence="2">RSMAS</strain>
        <tissue evidence="2">Whole animal</tissue>
    </source>
</reference>
<dbReference type="Proteomes" id="UP000275408">
    <property type="component" value="Unassembled WGS sequence"/>
</dbReference>
<dbReference type="STRING" id="46731.A0A3M6TM15"/>
<evidence type="ECO:0000313" key="3">
    <source>
        <dbReference type="Proteomes" id="UP000275408"/>
    </source>
</evidence>
<evidence type="ECO:0000256" key="1">
    <source>
        <dbReference type="SAM" id="MobiDB-lite"/>
    </source>
</evidence>
<feature type="compositionally biased region" description="Basic and acidic residues" evidence="1">
    <location>
        <begin position="104"/>
        <end position="127"/>
    </location>
</feature>
<dbReference type="OrthoDB" id="5990555at2759"/>